<dbReference type="InterPro" id="IPR037171">
    <property type="entry name" value="NagB/RpiA_transferase-like"/>
</dbReference>
<dbReference type="EC" id="3.1.1.31" evidence="5 7"/>
<organism evidence="9 10">
    <name type="scientific">Vogesella alkaliphila</name>
    <dbReference type="NCBI Taxonomy" id="1193621"/>
    <lineage>
        <taxon>Bacteria</taxon>
        <taxon>Pseudomonadati</taxon>
        <taxon>Pseudomonadota</taxon>
        <taxon>Betaproteobacteria</taxon>
        <taxon>Neisseriales</taxon>
        <taxon>Chromobacteriaceae</taxon>
        <taxon>Vogesella</taxon>
    </lineage>
</organism>
<dbReference type="EMBL" id="BMYW01000003">
    <property type="protein sequence ID" value="GGX85986.1"/>
    <property type="molecule type" value="Genomic_DNA"/>
</dbReference>
<gene>
    <name evidence="7" type="primary">pgl</name>
    <name evidence="9" type="ORF">GCM10011290_12190</name>
</gene>
<evidence type="ECO:0000313" key="9">
    <source>
        <dbReference type="EMBL" id="GGX85986.1"/>
    </source>
</evidence>
<comment type="pathway">
    <text evidence="3 7">Carbohydrate degradation; pentose phosphate pathway; D-ribulose 5-phosphate from D-glucose 6-phosphate (oxidative stage): step 2/3.</text>
</comment>
<accession>A0ABQ2YKM9</accession>
<dbReference type="InterPro" id="IPR005900">
    <property type="entry name" value="6-phosphogluconolactonase_DevB"/>
</dbReference>
<evidence type="ECO:0000256" key="5">
    <source>
        <dbReference type="ARBA" id="ARBA00013198"/>
    </source>
</evidence>
<evidence type="ECO:0000256" key="1">
    <source>
        <dbReference type="ARBA" id="ARBA00000832"/>
    </source>
</evidence>
<evidence type="ECO:0000256" key="4">
    <source>
        <dbReference type="ARBA" id="ARBA00010662"/>
    </source>
</evidence>
<dbReference type="PANTHER" id="PTHR11054">
    <property type="entry name" value="6-PHOSPHOGLUCONOLACTONASE"/>
    <property type="match status" value="1"/>
</dbReference>
<evidence type="ECO:0000259" key="8">
    <source>
        <dbReference type="Pfam" id="PF01182"/>
    </source>
</evidence>
<evidence type="ECO:0000256" key="3">
    <source>
        <dbReference type="ARBA" id="ARBA00004961"/>
    </source>
</evidence>
<dbReference type="Gene3D" id="3.40.50.1360">
    <property type="match status" value="1"/>
</dbReference>
<dbReference type="RefSeq" id="WP_189373254.1">
    <property type="nucleotide sequence ID" value="NZ_BMYW01000003.1"/>
</dbReference>
<comment type="function">
    <text evidence="2 7">Hydrolysis of 6-phosphogluconolactone to 6-phosphogluconate.</text>
</comment>
<evidence type="ECO:0000313" key="10">
    <source>
        <dbReference type="Proteomes" id="UP000600877"/>
    </source>
</evidence>
<comment type="catalytic activity">
    <reaction evidence="1 7">
        <text>6-phospho-D-glucono-1,5-lactone + H2O = 6-phospho-D-gluconate + H(+)</text>
        <dbReference type="Rhea" id="RHEA:12556"/>
        <dbReference type="ChEBI" id="CHEBI:15377"/>
        <dbReference type="ChEBI" id="CHEBI:15378"/>
        <dbReference type="ChEBI" id="CHEBI:57955"/>
        <dbReference type="ChEBI" id="CHEBI:58759"/>
        <dbReference type="EC" id="3.1.1.31"/>
    </reaction>
</comment>
<dbReference type="PANTHER" id="PTHR11054:SF0">
    <property type="entry name" value="6-PHOSPHOGLUCONOLACTONASE"/>
    <property type="match status" value="1"/>
</dbReference>
<name>A0ABQ2YKM9_9NEIS</name>
<comment type="caution">
    <text evidence="9">The sequence shown here is derived from an EMBL/GenBank/DDBJ whole genome shotgun (WGS) entry which is preliminary data.</text>
</comment>
<reference evidence="10" key="1">
    <citation type="journal article" date="2019" name="Int. J. Syst. Evol. Microbiol.">
        <title>The Global Catalogue of Microorganisms (GCM) 10K type strain sequencing project: providing services to taxonomists for standard genome sequencing and annotation.</title>
        <authorList>
            <consortium name="The Broad Institute Genomics Platform"/>
            <consortium name="The Broad Institute Genome Sequencing Center for Infectious Disease"/>
            <person name="Wu L."/>
            <person name="Ma J."/>
        </authorList>
    </citation>
    <scope>NUCLEOTIDE SEQUENCE [LARGE SCALE GENOMIC DNA]</scope>
    <source>
        <strain evidence="10">KCTC 32041</strain>
    </source>
</reference>
<dbReference type="InterPro" id="IPR039104">
    <property type="entry name" value="6PGL"/>
</dbReference>
<dbReference type="NCBIfam" id="TIGR01198">
    <property type="entry name" value="pgl"/>
    <property type="match status" value="1"/>
</dbReference>
<dbReference type="Proteomes" id="UP000600877">
    <property type="component" value="Unassembled WGS sequence"/>
</dbReference>
<dbReference type="CDD" id="cd01400">
    <property type="entry name" value="6PGL"/>
    <property type="match status" value="1"/>
</dbReference>
<feature type="domain" description="Glucosamine/galactosamine-6-phosphate isomerase" evidence="8">
    <location>
        <begin position="8"/>
        <end position="214"/>
    </location>
</feature>
<evidence type="ECO:0000256" key="7">
    <source>
        <dbReference type="RuleBase" id="RU365095"/>
    </source>
</evidence>
<comment type="similarity">
    <text evidence="4 7">Belongs to the glucosamine/galactosamine-6-phosphate isomerase family. 6-phosphogluconolactonase subfamily.</text>
</comment>
<dbReference type="InterPro" id="IPR006148">
    <property type="entry name" value="Glc/Gal-6P_isomerase"/>
</dbReference>
<keyword evidence="7" id="KW-0378">Hydrolase</keyword>
<evidence type="ECO:0000256" key="2">
    <source>
        <dbReference type="ARBA" id="ARBA00002681"/>
    </source>
</evidence>
<evidence type="ECO:0000256" key="6">
    <source>
        <dbReference type="ARBA" id="ARBA00020337"/>
    </source>
</evidence>
<dbReference type="Pfam" id="PF01182">
    <property type="entry name" value="Glucosamine_iso"/>
    <property type="match status" value="1"/>
</dbReference>
<dbReference type="SUPFAM" id="SSF100950">
    <property type="entry name" value="NagB/RpiA/CoA transferase-like"/>
    <property type="match status" value="1"/>
</dbReference>
<keyword evidence="10" id="KW-1185">Reference proteome</keyword>
<sequence>MMFHAFESQAAAAEVLARRVASDLAAVIGRRGHAVLAVSGGRSPVPFLQALSAEVLDWSRVCVTLVDERVVAPDHADSNAALVRDHLLQGGAADAAFRPLVSTAANVDAELAQAAAQWQTPDVVVLGMGDDGHTASLFPDAANLAEGLDPANPAALLAVVPPEAPHTRISMTLAEILRSGKLYLAIAGDNKRRVLEHASRTLSAAQPVSHLLQQTENPLHVYWAA</sequence>
<proteinExistence type="inferred from homology"/>
<protein>
    <recommendedName>
        <fullName evidence="6 7">6-phosphogluconolactonase</fullName>
        <shortName evidence="7">6PGL</shortName>
        <ecNumber evidence="5 7">3.1.1.31</ecNumber>
    </recommendedName>
</protein>